<feature type="coiled-coil region" evidence="1">
    <location>
        <begin position="112"/>
        <end position="146"/>
    </location>
</feature>
<organism evidence="3 4">
    <name type="scientific">Dermatophagoides farinae</name>
    <name type="common">American house dust mite</name>
    <dbReference type="NCBI Taxonomy" id="6954"/>
    <lineage>
        <taxon>Eukaryota</taxon>
        <taxon>Metazoa</taxon>
        <taxon>Ecdysozoa</taxon>
        <taxon>Arthropoda</taxon>
        <taxon>Chelicerata</taxon>
        <taxon>Arachnida</taxon>
        <taxon>Acari</taxon>
        <taxon>Acariformes</taxon>
        <taxon>Sarcoptiformes</taxon>
        <taxon>Astigmata</taxon>
        <taxon>Psoroptidia</taxon>
        <taxon>Analgoidea</taxon>
        <taxon>Pyroglyphidae</taxon>
        <taxon>Dermatophagoidinae</taxon>
        <taxon>Dermatophagoides</taxon>
    </lineage>
</organism>
<keyword evidence="4" id="KW-1185">Reference proteome</keyword>
<gene>
    <name evidence="3" type="ORF">DERF_001203</name>
</gene>
<dbReference type="EMBL" id="ASGP02000001">
    <property type="protein sequence ID" value="KAH9527163.1"/>
    <property type="molecule type" value="Genomic_DNA"/>
</dbReference>
<evidence type="ECO:0000256" key="1">
    <source>
        <dbReference type="SAM" id="Coils"/>
    </source>
</evidence>
<keyword evidence="1" id="KW-0175">Coiled coil</keyword>
<dbReference type="Proteomes" id="UP000790347">
    <property type="component" value="Unassembled WGS sequence"/>
</dbReference>
<name>A0A922IEH8_DERFA</name>
<reference evidence="3" key="2">
    <citation type="journal article" date="2022" name="Res Sq">
        <title>Comparative Genomics Reveals Insights into the Divergent Evolution of Astigmatic Mites and Household Pest Adaptations.</title>
        <authorList>
            <person name="Xiong Q."/>
            <person name="Wan A.T.-Y."/>
            <person name="Liu X.-Y."/>
            <person name="Fung C.S.-H."/>
            <person name="Xiao X."/>
            <person name="Malainual N."/>
            <person name="Hou J."/>
            <person name="Wang L."/>
            <person name="Wang M."/>
            <person name="Yang K."/>
            <person name="Cui Y."/>
            <person name="Leung E."/>
            <person name="Nong W."/>
            <person name="Shin S.-K."/>
            <person name="Au S."/>
            <person name="Jeong K.Y."/>
            <person name="Chew F.T."/>
            <person name="Hui J."/>
            <person name="Leung T.F."/>
            <person name="Tungtrongchitr A."/>
            <person name="Zhong N."/>
            <person name="Liu Z."/>
            <person name="Tsui S."/>
        </authorList>
    </citation>
    <scope>NUCLEOTIDE SEQUENCE</scope>
    <source>
        <strain evidence="3">Derf</strain>
        <tissue evidence="3">Whole organism</tissue>
    </source>
</reference>
<feature type="compositionally biased region" description="Basic residues" evidence="2">
    <location>
        <begin position="22"/>
        <end position="31"/>
    </location>
</feature>
<accession>A0A922IEH8</accession>
<feature type="compositionally biased region" description="Pro residues" evidence="2">
    <location>
        <begin position="192"/>
        <end position="207"/>
    </location>
</feature>
<feature type="region of interest" description="Disordered" evidence="2">
    <location>
        <begin position="182"/>
        <end position="214"/>
    </location>
</feature>
<evidence type="ECO:0000313" key="3">
    <source>
        <dbReference type="EMBL" id="KAH9527163.1"/>
    </source>
</evidence>
<evidence type="ECO:0000313" key="4">
    <source>
        <dbReference type="Proteomes" id="UP000790347"/>
    </source>
</evidence>
<sequence length="484" mass="55315">MKKMGVFDFLYKSPRSKSGPPPRHHHHHHYHQQQQYRRPGYGPPGSTPSGHHKQRTITHVNKDSALPDDFNTHGRSLSYNQRKIRPKINKNYSTNDPRKQDYFNDVDDFTRLSRLENKIDSYITRYNEIADELDSIRTNLNLIQKEFKNEYDDDISDGKKNKHVVEIGDRILAKLDSFKINDDYNNQSLSPSSPPPPPPLPQTPQPPMTNTDTVDKPNAIALLHHDQTTMAKQTRPKTLNLSPIGKIKSTSQLQQNKYDQKATTTTTTITTSTSIPSPTRVLVTLNGMMIPPASRPVYTVARAKYAIVNDDDDDENDGGDNSYNTTNAEFIPINASAFYTSTPSMNQQQSSSFSTKRLSPIQSVDEITTIEHPVYINMSSRIRSEHPIIEHCLRRIELLRPRIMHYKSEHKFRVYKELDHEISILMNELNGIDCSKDDTIFAQDKNVALCELHNLAGVLERSIECHDNDCVICNSFMYKPEVSV</sequence>
<reference evidence="3" key="1">
    <citation type="submission" date="2013-05" db="EMBL/GenBank/DDBJ databases">
        <authorList>
            <person name="Yim A.K.Y."/>
            <person name="Chan T.F."/>
            <person name="Ji K.M."/>
            <person name="Liu X.Y."/>
            <person name="Zhou J.W."/>
            <person name="Li R.Q."/>
            <person name="Yang K.Y."/>
            <person name="Li J."/>
            <person name="Li M."/>
            <person name="Law P.T.W."/>
            <person name="Wu Y.L."/>
            <person name="Cai Z.L."/>
            <person name="Qin H."/>
            <person name="Bao Y."/>
            <person name="Leung R.K.K."/>
            <person name="Ng P.K.S."/>
            <person name="Zou J."/>
            <person name="Zhong X.J."/>
            <person name="Ran P.X."/>
            <person name="Zhong N.S."/>
            <person name="Liu Z.G."/>
            <person name="Tsui S.K.W."/>
        </authorList>
    </citation>
    <scope>NUCLEOTIDE SEQUENCE</scope>
    <source>
        <strain evidence="3">Derf</strain>
        <tissue evidence="3">Whole organism</tissue>
    </source>
</reference>
<comment type="caution">
    <text evidence="3">The sequence shown here is derived from an EMBL/GenBank/DDBJ whole genome shotgun (WGS) entry which is preliminary data.</text>
</comment>
<evidence type="ECO:0000256" key="2">
    <source>
        <dbReference type="SAM" id="MobiDB-lite"/>
    </source>
</evidence>
<protein>
    <submittedName>
        <fullName evidence="3">Uncharacterized protein</fullName>
    </submittedName>
</protein>
<dbReference type="AlphaFoldDB" id="A0A922IEH8"/>
<proteinExistence type="predicted"/>
<feature type="region of interest" description="Disordered" evidence="2">
    <location>
        <begin position="11"/>
        <end position="54"/>
    </location>
</feature>